<comment type="caution">
    <text evidence="8">The sequence shown here is derived from an EMBL/GenBank/DDBJ whole genome shotgun (WGS) entry which is preliminary data.</text>
</comment>
<reference evidence="8 9" key="1">
    <citation type="submission" date="2016-10" db="EMBL/GenBank/DDBJ databases">
        <title>Draft genome sequence of Methylobacterium extorquens CP3, a seed endophyte of Crotalaria pumila with plant growth-promoting and metal tolerance properties.</title>
        <authorList>
            <person name="Sanchez-Lopez A.S."/>
            <person name="Van Hamme J.D."/>
            <person name="Thijs S."/>
            <person name="Mcammond B.M."/>
            <person name="Stevens V."/>
            <person name="Gonzalez-Chavez M.D.C."/>
            <person name="Vangronsveld J."/>
        </authorList>
    </citation>
    <scope>NUCLEOTIDE SEQUENCE [LARGE SCALE GENOMIC DNA]</scope>
    <source>
        <strain evidence="8 9">CP3</strain>
    </source>
</reference>
<keyword evidence="5" id="KW-0704">Schiff base</keyword>
<comment type="similarity">
    <text evidence="2">Belongs to the DeoC/FbaB aldolase family. DeoC type 2 subfamily.</text>
</comment>
<keyword evidence="4" id="KW-0456">Lyase</keyword>
<protein>
    <recommendedName>
        <fullName evidence="3 7">Deoxyribose-phosphate aldolase</fullName>
        <ecNumber evidence="3 7">4.1.2.4</ecNumber>
    </recommendedName>
</protein>
<gene>
    <name evidence="8" type="ORF">BK022_23045</name>
</gene>
<dbReference type="SUPFAM" id="SSF51569">
    <property type="entry name" value="Aldolase"/>
    <property type="match status" value="1"/>
</dbReference>
<dbReference type="AlphaFoldDB" id="A0A1S1P193"/>
<dbReference type="NCBIfam" id="TIGR00126">
    <property type="entry name" value="deoC"/>
    <property type="match status" value="1"/>
</dbReference>
<evidence type="ECO:0000256" key="4">
    <source>
        <dbReference type="ARBA" id="ARBA00023239"/>
    </source>
</evidence>
<evidence type="ECO:0000256" key="3">
    <source>
        <dbReference type="ARBA" id="ARBA00012515"/>
    </source>
</evidence>
<dbReference type="InterPro" id="IPR011343">
    <property type="entry name" value="DeoC"/>
</dbReference>
<dbReference type="PANTHER" id="PTHR10889:SF3">
    <property type="entry name" value="DEOXYRIBOSE-PHOSPHATE ALDOLASE"/>
    <property type="match status" value="1"/>
</dbReference>
<dbReference type="SMART" id="SM01133">
    <property type="entry name" value="DeoC"/>
    <property type="match status" value="1"/>
</dbReference>
<evidence type="ECO:0000256" key="6">
    <source>
        <dbReference type="ARBA" id="ARBA00048791"/>
    </source>
</evidence>
<dbReference type="GO" id="GO:0004139">
    <property type="term" value="F:deoxyribose-phosphate aldolase activity"/>
    <property type="evidence" value="ECO:0007669"/>
    <property type="project" value="UniProtKB-UniRule"/>
</dbReference>
<dbReference type="GO" id="GO:0009264">
    <property type="term" value="P:deoxyribonucleotide catabolic process"/>
    <property type="evidence" value="ECO:0007669"/>
    <property type="project" value="UniProtKB-UniRule"/>
</dbReference>
<evidence type="ECO:0000256" key="7">
    <source>
        <dbReference type="NCBIfam" id="TIGR00126"/>
    </source>
</evidence>
<evidence type="ECO:0000256" key="5">
    <source>
        <dbReference type="ARBA" id="ARBA00023270"/>
    </source>
</evidence>
<comment type="pathway">
    <text evidence="1">Carbohydrate degradation; 2-deoxy-D-ribose 1-phosphate degradation; D-glyceraldehyde 3-phosphate and acetaldehyde from 2-deoxy-alpha-D-ribose 1-phosphate: step 2/2.</text>
</comment>
<evidence type="ECO:0000256" key="2">
    <source>
        <dbReference type="ARBA" id="ARBA00009473"/>
    </source>
</evidence>
<comment type="catalytic activity">
    <reaction evidence="6">
        <text>2-deoxy-D-ribose 5-phosphate = D-glyceraldehyde 3-phosphate + acetaldehyde</text>
        <dbReference type="Rhea" id="RHEA:12821"/>
        <dbReference type="ChEBI" id="CHEBI:15343"/>
        <dbReference type="ChEBI" id="CHEBI:59776"/>
        <dbReference type="ChEBI" id="CHEBI:62877"/>
        <dbReference type="EC" id="4.1.2.4"/>
    </reaction>
</comment>
<dbReference type="InterPro" id="IPR013785">
    <property type="entry name" value="Aldolase_TIM"/>
</dbReference>
<accession>A0A1S1P193</accession>
<dbReference type="PIRSF" id="PIRSF001357">
    <property type="entry name" value="DeoC"/>
    <property type="match status" value="1"/>
</dbReference>
<dbReference type="GO" id="GO:0016052">
    <property type="term" value="P:carbohydrate catabolic process"/>
    <property type="evidence" value="ECO:0007669"/>
    <property type="project" value="TreeGrafter"/>
</dbReference>
<dbReference type="EMBL" id="MNAO01000402">
    <property type="protein sequence ID" value="OHV14886.1"/>
    <property type="molecule type" value="Genomic_DNA"/>
</dbReference>
<dbReference type="PANTHER" id="PTHR10889">
    <property type="entry name" value="DEOXYRIBOSE-PHOSPHATE ALDOLASE"/>
    <property type="match status" value="1"/>
</dbReference>
<evidence type="ECO:0000256" key="1">
    <source>
        <dbReference type="ARBA" id="ARBA00004816"/>
    </source>
</evidence>
<sequence>MTASAPLPPQDAARVRADLARRALPLLDLTDLSDACTTAAVEDLCEKARASGVAAVCVWPRFVADSVRGLHGSGVRVATVVNFPEGGEAAERTVAETQATLADGADEIDLVLPYRALMRGDAESARAMLEAVRATCGGRLLKVILETGELEGPDLIAQASRLSLEAGADFIKTSTGKTAVSATLPAAEIMLEAIRAHGGDRPVGLKVSGGLRRIEDAAAYLALADRIMGPDWASPNTFRIGASALHAELVRAGEAAR</sequence>
<dbReference type="Proteomes" id="UP000180215">
    <property type="component" value="Unassembled WGS sequence"/>
</dbReference>
<evidence type="ECO:0000313" key="8">
    <source>
        <dbReference type="EMBL" id="OHV14886.1"/>
    </source>
</evidence>
<organism evidence="8 9">
    <name type="scientific">Methylorubrum extorquens</name>
    <name type="common">Methylobacterium dichloromethanicum</name>
    <name type="synonym">Methylobacterium extorquens</name>
    <dbReference type="NCBI Taxonomy" id="408"/>
    <lineage>
        <taxon>Bacteria</taxon>
        <taxon>Pseudomonadati</taxon>
        <taxon>Pseudomonadota</taxon>
        <taxon>Alphaproteobacteria</taxon>
        <taxon>Hyphomicrobiales</taxon>
        <taxon>Methylobacteriaceae</taxon>
        <taxon>Methylorubrum</taxon>
    </lineage>
</organism>
<name>A0A1S1P193_METEX</name>
<proteinExistence type="inferred from homology"/>
<dbReference type="GO" id="GO:0005737">
    <property type="term" value="C:cytoplasm"/>
    <property type="evidence" value="ECO:0007669"/>
    <property type="project" value="InterPro"/>
</dbReference>
<evidence type="ECO:0000313" key="9">
    <source>
        <dbReference type="Proteomes" id="UP000180215"/>
    </source>
</evidence>
<dbReference type="CDD" id="cd00959">
    <property type="entry name" value="DeoC"/>
    <property type="match status" value="1"/>
</dbReference>
<dbReference type="Gene3D" id="3.20.20.70">
    <property type="entry name" value="Aldolase class I"/>
    <property type="match status" value="1"/>
</dbReference>
<dbReference type="EC" id="4.1.2.4" evidence="3 7"/>
<dbReference type="InterPro" id="IPR002915">
    <property type="entry name" value="DeoC/FbaB/LacD_aldolase"/>
</dbReference>
<dbReference type="Pfam" id="PF01791">
    <property type="entry name" value="DeoC"/>
    <property type="match status" value="1"/>
</dbReference>